<evidence type="ECO:0000256" key="1">
    <source>
        <dbReference type="ARBA" id="ARBA00022741"/>
    </source>
</evidence>
<evidence type="ECO:0008006" key="10">
    <source>
        <dbReference type="Google" id="ProtNLM"/>
    </source>
</evidence>
<keyword evidence="5" id="KW-0413">Isomerase</keyword>
<evidence type="ECO:0000256" key="2">
    <source>
        <dbReference type="ARBA" id="ARBA00022840"/>
    </source>
</evidence>
<feature type="domain" description="DNA topoisomerase VI subunit B transducer" evidence="8">
    <location>
        <begin position="382"/>
        <end position="565"/>
    </location>
</feature>
<evidence type="ECO:0000256" key="5">
    <source>
        <dbReference type="ARBA" id="ARBA00023235"/>
    </source>
</evidence>
<dbReference type="HAMAP" id="MF_00322">
    <property type="entry name" value="Top6B"/>
    <property type="match status" value="1"/>
</dbReference>
<dbReference type="Gene3D" id="3.30.565.10">
    <property type="entry name" value="Histidine kinase-like ATPase, C-terminal domain"/>
    <property type="match status" value="1"/>
</dbReference>
<feature type="compositionally biased region" description="Basic residues" evidence="6">
    <location>
        <begin position="36"/>
        <end position="57"/>
    </location>
</feature>
<dbReference type="InterPro" id="IPR003594">
    <property type="entry name" value="HATPase_dom"/>
</dbReference>
<gene>
    <name evidence="9" type="ORF">LCGC14_0094760</name>
</gene>
<dbReference type="InterPro" id="IPR014721">
    <property type="entry name" value="Ribsml_uS5_D2-typ_fold_subgr"/>
</dbReference>
<dbReference type="InterPro" id="IPR020568">
    <property type="entry name" value="Ribosomal_Su5_D2-typ_SF"/>
</dbReference>
<dbReference type="InterPro" id="IPR005734">
    <property type="entry name" value="TopoVI_B"/>
</dbReference>
<proteinExistence type="inferred from homology"/>
<dbReference type="Gene3D" id="3.30.230.10">
    <property type="match status" value="1"/>
</dbReference>
<dbReference type="GO" id="GO:0006265">
    <property type="term" value="P:DNA topological change"/>
    <property type="evidence" value="ECO:0007669"/>
    <property type="project" value="InterPro"/>
</dbReference>
<evidence type="ECO:0000259" key="7">
    <source>
        <dbReference type="Pfam" id="PF02518"/>
    </source>
</evidence>
<dbReference type="SUPFAM" id="SSF55874">
    <property type="entry name" value="ATPase domain of HSP90 chaperone/DNA topoisomerase II/histidine kinase"/>
    <property type="match status" value="1"/>
</dbReference>
<dbReference type="AlphaFoldDB" id="A0A0F9VEG9"/>
<evidence type="ECO:0000256" key="3">
    <source>
        <dbReference type="ARBA" id="ARBA00023029"/>
    </source>
</evidence>
<reference evidence="9" key="1">
    <citation type="journal article" date="2015" name="Nature">
        <title>Complex archaea that bridge the gap between prokaryotes and eukaryotes.</title>
        <authorList>
            <person name="Spang A."/>
            <person name="Saw J.H."/>
            <person name="Jorgensen S.L."/>
            <person name="Zaremba-Niedzwiedzka K."/>
            <person name="Martijn J."/>
            <person name="Lind A.E."/>
            <person name="van Eijk R."/>
            <person name="Schleper C."/>
            <person name="Guy L."/>
            <person name="Ettema T.J."/>
        </authorList>
    </citation>
    <scope>NUCLEOTIDE SEQUENCE</scope>
</reference>
<keyword evidence="3" id="KW-0799">Topoisomerase</keyword>
<sequence>MAKSKSAKAPKRKVAPRAKAAPKRARSGSARPTATKAKRPAAKAAKQKKKVKAKAPKKPPADAPIPRAAKETVYATAESMAKTQRSISVSEFFAKNRHLLGFDNPRKALLTTVKEAVDNALDACEEAGILPVVDIRIDQISETHFLVAVLDNGPGIVRKQIPSIFGQLLYGSKFHRLRMSRGQQGIGISAAGMYGLLTTGRPVKIISRTGPRANAHHYELQIDTRKNKPDIIRDAVVEWDVKHGTLVEIELEARYQRGRQSVDDYLQQTAIANPHVAFTYTAPDGKTGSYHASVKVLPPLPKSIRPHPYGIELGVLLKMVADTKARTIQQFLTGEFSRVSPRIAQEILQAAELKSRTSPRRLNGEQVKAIYNAVQHIKIMAPATNCVVPIGEHQLIAGLKHVVAAEFYTATTRSPAVYRGNPFVIEVALAYGKPEAKQTDAEKDAGDIPPPDVDDEADDTQPLAKIIRFANRVPLQYQQGACAITKSTLGLNWRSYGLPQSRGALPAGPLTIVVHMASVWVPFTSESKEAIASYPEIIKEIRLALQDCGRKLGAHIRKRVRISRELKKRSYIEKYIPAIGEAVRDILELKDSQVTRWCKNLTDVLERSRKF</sequence>
<evidence type="ECO:0000256" key="4">
    <source>
        <dbReference type="ARBA" id="ARBA00023125"/>
    </source>
</evidence>
<dbReference type="SUPFAM" id="SSF46946">
    <property type="entry name" value="S13-like H2TH domain"/>
    <property type="match status" value="1"/>
</dbReference>
<feature type="region of interest" description="Disordered" evidence="6">
    <location>
        <begin position="436"/>
        <end position="457"/>
    </location>
</feature>
<dbReference type="PIRSF" id="PIRSF006553">
    <property type="entry name" value="TopoVI_B"/>
    <property type="match status" value="1"/>
</dbReference>
<dbReference type="PANTHER" id="PTHR48444">
    <property type="entry name" value="DNA TOPOISOMERASE 6 SUBUNIT B"/>
    <property type="match status" value="1"/>
</dbReference>
<accession>A0A0F9VEG9</accession>
<keyword evidence="2" id="KW-0067">ATP-binding</keyword>
<evidence type="ECO:0000313" key="9">
    <source>
        <dbReference type="EMBL" id="KKO03551.1"/>
    </source>
</evidence>
<dbReference type="NCBIfam" id="NF003218">
    <property type="entry name" value="PRK04184.1"/>
    <property type="match status" value="1"/>
</dbReference>
<feature type="compositionally biased region" description="Basic and acidic residues" evidence="6">
    <location>
        <begin position="436"/>
        <end position="446"/>
    </location>
</feature>
<dbReference type="InterPro" id="IPR015320">
    <property type="entry name" value="TopoVI_B_transducer"/>
</dbReference>
<dbReference type="InterPro" id="IPR010979">
    <property type="entry name" value="Ribosomal_uS13-like_H2TH"/>
</dbReference>
<dbReference type="CDD" id="cd00823">
    <property type="entry name" value="TopoIIB_Trans"/>
    <property type="match status" value="1"/>
</dbReference>
<dbReference type="GO" id="GO:0003677">
    <property type="term" value="F:DNA binding"/>
    <property type="evidence" value="ECO:0007669"/>
    <property type="project" value="UniProtKB-KW"/>
</dbReference>
<evidence type="ECO:0000256" key="6">
    <source>
        <dbReference type="SAM" id="MobiDB-lite"/>
    </source>
</evidence>
<dbReference type="SUPFAM" id="SSF54211">
    <property type="entry name" value="Ribosomal protein S5 domain 2-like"/>
    <property type="match status" value="1"/>
</dbReference>
<comment type="caution">
    <text evidence="9">The sequence shown here is derived from an EMBL/GenBank/DDBJ whole genome shotgun (WGS) entry which is preliminary data.</text>
</comment>
<dbReference type="GO" id="GO:0003918">
    <property type="term" value="F:DNA topoisomerase type II (double strand cut, ATP-hydrolyzing) activity"/>
    <property type="evidence" value="ECO:0007669"/>
    <property type="project" value="InterPro"/>
</dbReference>
<dbReference type="InterPro" id="IPR036890">
    <property type="entry name" value="HATPase_C_sf"/>
</dbReference>
<evidence type="ECO:0000259" key="8">
    <source>
        <dbReference type="Pfam" id="PF09239"/>
    </source>
</evidence>
<name>A0A0F9VEG9_9ZZZZ</name>
<dbReference type="Pfam" id="PF02518">
    <property type="entry name" value="HATPase_c"/>
    <property type="match status" value="1"/>
</dbReference>
<dbReference type="PANTHER" id="PTHR48444:SF1">
    <property type="entry name" value="DNA TOPOISOMERASE 6 SUBUNIT B"/>
    <property type="match status" value="1"/>
</dbReference>
<feature type="domain" description="Histidine kinase/HSP90-like ATPase" evidence="7">
    <location>
        <begin position="107"/>
        <end position="205"/>
    </location>
</feature>
<dbReference type="NCBIfam" id="TIGR01052">
    <property type="entry name" value="top6b"/>
    <property type="match status" value="1"/>
</dbReference>
<dbReference type="Pfam" id="PF09239">
    <property type="entry name" value="Topo-VIb_trans"/>
    <property type="match status" value="1"/>
</dbReference>
<keyword evidence="1" id="KW-0547">Nucleotide-binding</keyword>
<organism evidence="9">
    <name type="scientific">marine sediment metagenome</name>
    <dbReference type="NCBI Taxonomy" id="412755"/>
    <lineage>
        <taxon>unclassified sequences</taxon>
        <taxon>metagenomes</taxon>
        <taxon>ecological metagenomes</taxon>
    </lineage>
</organism>
<keyword evidence="4" id="KW-0238">DNA-binding</keyword>
<protein>
    <recommendedName>
        <fullName evidence="10">Histidine kinase/HSP90-like ATPase domain-containing protein</fullName>
    </recommendedName>
</protein>
<feature type="region of interest" description="Disordered" evidence="6">
    <location>
        <begin position="1"/>
        <end position="68"/>
    </location>
</feature>
<feature type="compositionally biased region" description="Basic residues" evidence="6">
    <location>
        <begin position="1"/>
        <end position="26"/>
    </location>
</feature>
<dbReference type="GO" id="GO:0005524">
    <property type="term" value="F:ATP binding"/>
    <property type="evidence" value="ECO:0007669"/>
    <property type="project" value="UniProtKB-KW"/>
</dbReference>
<dbReference type="EMBL" id="LAZR01000026">
    <property type="protein sequence ID" value="KKO03551.1"/>
    <property type="molecule type" value="Genomic_DNA"/>
</dbReference>
<dbReference type="Gene3D" id="1.10.8.50">
    <property type="match status" value="1"/>
</dbReference>